<dbReference type="InterPro" id="IPR007278">
    <property type="entry name" value="DUF397"/>
</dbReference>
<accession>A0A421BBI1</accession>
<dbReference type="AlphaFoldDB" id="A0A421BBI1"/>
<reference evidence="2 3" key="1">
    <citation type="submission" date="2018-10" db="EMBL/GenBank/DDBJ databases">
        <title>Genomic Encyclopedia of Archaeal and Bacterial Type Strains, Phase II (KMG-II): from individual species to whole genera.</title>
        <authorList>
            <person name="Goeker M."/>
        </authorList>
    </citation>
    <scope>NUCLEOTIDE SEQUENCE [LARGE SCALE GENOMIC DNA]</scope>
    <source>
        <strain evidence="2 3">DSM 45657</strain>
    </source>
</reference>
<sequence length="55" mass="5913">MSAEPLRFKKSSRSAANSNCVEVAQTLVHLRDSKNPTGPSLVADAAALIRFAKTR</sequence>
<proteinExistence type="predicted"/>
<feature type="domain" description="DUF397" evidence="1">
    <location>
        <begin position="7"/>
        <end position="52"/>
    </location>
</feature>
<name>A0A421BBI1_9PSEU</name>
<dbReference type="EMBL" id="RCDD01000001">
    <property type="protein sequence ID" value="RLK61708.1"/>
    <property type="molecule type" value="Genomic_DNA"/>
</dbReference>
<evidence type="ECO:0000259" key="1">
    <source>
        <dbReference type="Pfam" id="PF04149"/>
    </source>
</evidence>
<keyword evidence="3" id="KW-1185">Reference proteome</keyword>
<dbReference type="RefSeq" id="WP_121390309.1">
    <property type="nucleotide sequence ID" value="NZ_RCDD01000001.1"/>
</dbReference>
<comment type="caution">
    <text evidence="2">The sequence shown here is derived from an EMBL/GenBank/DDBJ whole genome shotgun (WGS) entry which is preliminary data.</text>
</comment>
<evidence type="ECO:0000313" key="2">
    <source>
        <dbReference type="EMBL" id="RLK61708.1"/>
    </source>
</evidence>
<dbReference type="Pfam" id="PF04149">
    <property type="entry name" value="DUF397"/>
    <property type="match status" value="1"/>
</dbReference>
<protein>
    <submittedName>
        <fullName evidence="2">Uncharacterized protein DUF397</fullName>
    </submittedName>
</protein>
<evidence type="ECO:0000313" key="3">
    <source>
        <dbReference type="Proteomes" id="UP000282454"/>
    </source>
</evidence>
<organism evidence="2 3">
    <name type="scientific">Actinokineospora cianjurensis</name>
    <dbReference type="NCBI Taxonomy" id="585224"/>
    <lineage>
        <taxon>Bacteria</taxon>
        <taxon>Bacillati</taxon>
        <taxon>Actinomycetota</taxon>
        <taxon>Actinomycetes</taxon>
        <taxon>Pseudonocardiales</taxon>
        <taxon>Pseudonocardiaceae</taxon>
        <taxon>Actinokineospora</taxon>
    </lineage>
</organism>
<dbReference type="OrthoDB" id="3699894at2"/>
<dbReference type="Proteomes" id="UP000282454">
    <property type="component" value="Unassembled WGS sequence"/>
</dbReference>
<gene>
    <name evidence="2" type="ORF">CLV68_2249</name>
</gene>